<keyword evidence="8" id="KW-1185">Reference proteome</keyword>
<dbReference type="Pfam" id="PF00366">
    <property type="entry name" value="Ribosomal_S17"/>
    <property type="match status" value="1"/>
</dbReference>
<keyword evidence="2 6" id="KW-0699">rRNA-binding</keyword>
<dbReference type="GO" id="GO:0022627">
    <property type="term" value="C:cytosolic small ribosomal subunit"/>
    <property type="evidence" value="ECO:0007669"/>
    <property type="project" value="UniProtKB-UniRule"/>
</dbReference>
<comment type="similarity">
    <text evidence="1 6">Belongs to the universal ribosomal protein uS17 family.</text>
</comment>
<dbReference type="InterPro" id="IPR000266">
    <property type="entry name" value="Ribosomal_uS17"/>
</dbReference>
<reference evidence="7 8" key="1">
    <citation type="submission" date="2019-08" db="EMBL/GenBank/DDBJ databases">
        <authorList>
            <person name="Seo M.-J."/>
        </authorList>
    </citation>
    <scope>NUCLEOTIDE SEQUENCE [LARGE SCALE GENOMIC DNA]</scope>
    <source>
        <strain evidence="7 8">KIGAM108</strain>
    </source>
</reference>
<dbReference type="RefSeq" id="WP_149069426.1">
    <property type="nucleotide sequence ID" value="NZ_VTHL01000002.1"/>
</dbReference>
<dbReference type="PANTHER" id="PTHR10744:SF1">
    <property type="entry name" value="SMALL RIBOSOMAL SUBUNIT PROTEIN US17M"/>
    <property type="match status" value="1"/>
</dbReference>
<accession>A0A5D6VDF8</accession>
<gene>
    <name evidence="6 7" type="primary">rpsQ</name>
    <name evidence="7" type="ORF">FY528_02520</name>
</gene>
<dbReference type="GO" id="GO:0019843">
    <property type="term" value="F:rRNA binding"/>
    <property type="evidence" value="ECO:0007669"/>
    <property type="project" value="UniProtKB-UniRule"/>
</dbReference>
<dbReference type="InterPro" id="IPR019984">
    <property type="entry name" value="Ribosomal_uS17_bact/chlr"/>
</dbReference>
<evidence type="ECO:0000313" key="8">
    <source>
        <dbReference type="Proteomes" id="UP000322791"/>
    </source>
</evidence>
<dbReference type="PANTHER" id="PTHR10744">
    <property type="entry name" value="40S RIBOSOMAL PROTEIN S11 FAMILY MEMBER"/>
    <property type="match status" value="1"/>
</dbReference>
<dbReference type="GO" id="GO:0003735">
    <property type="term" value="F:structural constituent of ribosome"/>
    <property type="evidence" value="ECO:0007669"/>
    <property type="project" value="UniProtKB-UniRule"/>
</dbReference>
<dbReference type="EMBL" id="VTHL01000002">
    <property type="protein sequence ID" value="TYZ13307.1"/>
    <property type="molecule type" value="Genomic_DNA"/>
</dbReference>
<evidence type="ECO:0000256" key="6">
    <source>
        <dbReference type="HAMAP-Rule" id="MF_01345"/>
    </source>
</evidence>
<evidence type="ECO:0000256" key="5">
    <source>
        <dbReference type="ARBA" id="ARBA00023274"/>
    </source>
</evidence>
<comment type="function">
    <text evidence="6">One of the primary rRNA binding proteins, it binds specifically to the 5'-end of 16S ribosomal RNA.</text>
</comment>
<dbReference type="FunFam" id="2.40.50.140:FF:000123">
    <property type="entry name" value="30S ribosomal protein S17"/>
    <property type="match status" value="1"/>
</dbReference>
<evidence type="ECO:0000256" key="2">
    <source>
        <dbReference type="ARBA" id="ARBA00022730"/>
    </source>
</evidence>
<sequence length="96" mass="10952">MASNAEQQATTAPERNLRKEIIGRVSSTKMDKSITVVVESKMKHPIYGKFVTKSTKFMAHDENNECGEGDTVRIMSTRPLSKNKRWRLVEIVERAK</sequence>
<keyword evidence="4 6" id="KW-0689">Ribosomal protein</keyword>
<dbReference type="GO" id="GO:0006412">
    <property type="term" value="P:translation"/>
    <property type="evidence" value="ECO:0007669"/>
    <property type="project" value="UniProtKB-UniRule"/>
</dbReference>
<evidence type="ECO:0000313" key="7">
    <source>
        <dbReference type="EMBL" id="TYZ13307.1"/>
    </source>
</evidence>
<keyword evidence="5 6" id="KW-0687">Ribonucleoprotein</keyword>
<comment type="caution">
    <text evidence="7">The sequence shown here is derived from an EMBL/GenBank/DDBJ whole genome shotgun (WGS) entry which is preliminary data.</text>
</comment>
<dbReference type="NCBIfam" id="TIGR03635">
    <property type="entry name" value="uS17_bact"/>
    <property type="match status" value="1"/>
</dbReference>
<dbReference type="PRINTS" id="PR00973">
    <property type="entry name" value="RIBOSOMALS17"/>
</dbReference>
<dbReference type="SUPFAM" id="SSF50249">
    <property type="entry name" value="Nucleic acid-binding proteins"/>
    <property type="match status" value="1"/>
</dbReference>
<keyword evidence="3 6" id="KW-0694">RNA-binding</keyword>
<evidence type="ECO:0000256" key="3">
    <source>
        <dbReference type="ARBA" id="ARBA00022884"/>
    </source>
</evidence>
<evidence type="ECO:0000256" key="1">
    <source>
        <dbReference type="ARBA" id="ARBA00010254"/>
    </source>
</evidence>
<evidence type="ECO:0000256" key="4">
    <source>
        <dbReference type="ARBA" id="ARBA00022980"/>
    </source>
</evidence>
<name>A0A5D6VDF8_9BACT</name>
<protein>
    <recommendedName>
        <fullName evidence="6">Small ribosomal subunit protein uS17</fullName>
    </recommendedName>
</protein>
<dbReference type="HAMAP" id="MF_01345_B">
    <property type="entry name" value="Ribosomal_uS17_B"/>
    <property type="match status" value="1"/>
</dbReference>
<dbReference type="InterPro" id="IPR012340">
    <property type="entry name" value="NA-bd_OB-fold"/>
</dbReference>
<proteinExistence type="inferred from homology"/>
<organism evidence="7 8">
    <name type="scientific">Hymenobacter lutimineralis</name>
    <dbReference type="NCBI Taxonomy" id="2606448"/>
    <lineage>
        <taxon>Bacteria</taxon>
        <taxon>Pseudomonadati</taxon>
        <taxon>Bacteroidota</taxon>
        <taxon>Cytophagia</taxon>
        <taxon>Cytophagales</taxon>
        <taxon>Hymenobacteraceae</taxon>
        <taxon>Hymenobacter</taxon>
    </lineage>
</organism>
<dbReference type="AlphaFoldDB" id="A0A5D6VDF8"/>
<dbReference type="Proteomes" id="UP000322791">
    <property type="component" value="Unassembled WGS sequence"/>
</dbReference>
<comment type="subunit">
    <text evidence="6">Part of the 30S ribosomal subunit.</text>
</comment>
<dbReference type="NCBIfam" id="NF004123">
    <property type="entry name" value="PRK05610.1"/>
    <property type="match status" value="1"/>
</dbReference>
<dbReference type="CDD" id="cd00364">
    <property type="entry name" value="Ribosomal_uS17"/>
    <property type="match status" value="1"/>
</dbReference>
<dbReference type="Gene3D" id="2.40.50.140">
    <property type="entry name" value="Nucleic acid-binding proteins"/>
    <property type="match status" value="1"/>
</dbReference>